<dbReference type="Gene3D" id="3.60.20.10">
    <property type="entry name" value="Glutamine Phosphoribosylpyrophosphate, subunit 1, domain 1"/>
    <property type="match status" value="1"/>
</dbReference>
<proteinExistence type="inferred from homology"/>
<sequence>MMNNSFAQPMWQNGPAPGQFYNFIGGGYNNGAPAQLPRELTTCGPYGTKHSTAAITTGSSVLGIKFDGGVLVAADTLVSYGSLARYQNIDRVFKINDKILIGGSGDFADIQSIMRNIEQKMIEDQCCNDGVVMKPKAMATWMTRVLYNRRSRMNPLYIDVVVGGIDEGGAPYLGSVDLRGRAYDDYVVATGFARHLALPLVRERKPKDRDFTFEEATNLIREAMKVLYYRDTRSMPRYTVGICTAANCSIKGPFKVEENWTFAETVKGY</sequence>
<dbReference type="PROSITE" id="PS51476">
    <property type="entry name" value="PROTEASOME_BETA_2"/>
    <property type="match status" value="1"/>
</dbReference>
<dbReference type="OrthoDB" id="7854943at2759"/>
<dbReference type="GeneID" id="117576572"/>
<gene>
    <name evidence="8" type="primary">LOC117576572</name>
</gene>
<evidence type="ECO:0000256" key="4">
    <source>
        <dbReference type="ARBA" id="ARBA00024953"/>
    </source>
</evidence>
<name>A0A6P8XVC3_DROAB</name>
<evidence type="ECO:0000256" key="1">
    <source>
        <dbReference type="ARBA" id="ARBA00022490"/>
    </source>
</evidence>
<dbReference type="SUPFAM" id="SSF56235">
    <property type="entry name" value="N-terminal nucleophile aminohydrolases (Ntn hydrolases)"/>
    <property type="match status" value="1"/>
</dbReference>
<dbReference type="CTD" id="40639"/>
<dbReference type="Pfam" id="PF00227">
    <property type="entry name" value="Proteasome"/>
    <property type="match status" value="1"/>
</dbReference>
<dbReference type="FunFam" id="3.60.20.10:FF:000070">
    <property type="entry name" value="Proteasome subunit beta"/>
    <property type="match status" value="1"/>
</dbReference>
<dbReference type="GO" id="GO:0005737">
    <property type="term" value="C:cytoplasm"/>
    <property type="evidence" value="ECO:0007669"/>
    <property type="project" value="UniProtKB-SubCell"/>
</dbReference>
<dbReference type="InterPro" id="IPR016295">
    <property type="entry name" value="Proteasome_beta4"/>
</dbReference>
<comment type="subcellular location">
    <subcellularLocation>
        <location evidence="6">Cytoplasm</location>
    </subcellularLocation>
    <subcellularLocation>
        <location evidence="6">Nucleus</location>
    </subcellularLocation>
</comment>
<dbReference type="GO" id="GO:0019774">
    <property type="term" value="C:proteasome core complex, beta-subunit complex"/>
    <property type="evidence" value="ECO:0007669"/>
    <property type="project" value="UniProtKB-UniRule"/>
</dbReference>
<evidence type="ECO:0000313" key="8">
    <source>
        <dbReference type="RefSeq" id="XP_034117333.2"/>
    </source>
</evidence>
<dbReference type="InterPro" id="IPR023333">
    <property type="entry name" value="Proteasome_suB-type"/>
</dbReference>
<evidence type="ECO:0000313" key="7">
    <source>
        <dbReference type="Proteomes" id="UP000515160"/>
    </source>
</evidence>
<dbReference type="GO" id="GO:0005634">
    <property type="term" value="C:nucleus"/>
    <property type="evidence" value="ECO:0007669"/>
    <property type="project" value="UniProtKB-SubCell"/>
</dbReference>
<protein>
    <recommendedName>
        <fullName evidence="6">Proteasome subunit beta</fullName>
    </recommendedName>
</protein>
<dbReference type="InterPro" id="IPR016050">
    <property type="entry name" value="Proteasome_bsu_CS"/>
</dbReference>
<dbReference type="CDD" id="cd03760">
    <property type="entry name" value="proteasome_beta_type_4"/>
    <property type="match status" value="1"/>
</dbReference>
<evidence type="ECO:0000256" key="5">
    <source>
        <dbReference type="ARBA" id="ARBA00026071"/>
    </source>
</evidence>
<evidence type="ECO:0000256" key="6">
    <source>
        <dbReference type="PIRNR" id="PIRNR001213"/>
    </source>
</evidence>
<dbReference type="InterPro" id="IPR001353">
    <property type="entry name" value="Proteasome_sua/b"/>
</dbReference>
<comment type="subunit">
    <text evidence="5">The 26S proteasome consists of a 20S proteasome core and two 19S regulatory subunits. The 20S proteasome core is composed of 28 subunits that are arranged in four stacked rings, resulting in a barrel-shaped structure. The two end rings are each formed by seven alpha subunits, and the two central rings are each formed by seven beta subunits. The catalytic chamber with the active sites is on the inside of the barrel.</text>
</comment>
<keyword evidence="1 6" id="KW-0963">Cytoplasm</keyword>
<organism evidence="7 8">
    <name type="scientific">Drosophila albomicans</name>
    <name type="common">Fruit fly</name>
    <dbReference type="NCBI Taxonomy" id="7291"/>
    <lineage>
        <taxon>Eukaryota</taxon>
        <taxon>Metazoa</taxon>
        <taxon>Ecdysozoa</taxon>
        <taxon>Arthropoda</taxon>
        <taxon>Hexapoda</taxon>
        <taxon>Insecta</taxon>
        <taxon>Pterygota</taxon>
        <taxon>Neoptera</taxon>
        <taxon>Endopterygota</taxon>
        <taxon>Diptera</taxon>
        <taxon>Brachycera</taxon>
        <taxon>Muscomorpha</taxon>
        <taxon>Ephydroidea</taxon>
        <taxon>Drosophilidae</taxon>
        <taxon>Drosophila</taxon>
    </lineage>
</organism>
<comment type="function">
    <text evidence="4">Non-catalytic component of the proteasome, a multicatalytic proteinase complex which is characterized by its ability to cleave peptides with Arg, Phe, Tyr, Leu, and Glu adjacent to the leaving group at neutral or slightly basic pH. The proteasome has an ATP-dependent proteolytic activity.</text>
</comment>
<dbReference type="RefSeq" id="XP_034117333.2">
    <property type="nucleotide sequence ID" value="XM_034261442.2"/>
</dbReference>
<evidence type="ECO:0000256" key="3">
    <source>
        <dbReference type="ARBA" id="ARBA00023242"/>
    </source>
</evidence>
<dbReference type="PIRSF" id="PIRSF001213">
    <property type="entry name" value="Psome_endopept_beta"/>
    <property type="match status" value="1"/>
</dbReference>
<dbReference type="PANTHER" id="PTHR32194:SF6">
    <property type="entry name" value="PROTEASOME SUBUNIT BETA"/>
    <property type="match status" value="1"/>
</dbReference>
<keyword evidence="3 6" id="KW-0539">Nucleus</keyword>
<dbReference type="Proteomes" id="UP000515160">
    <property type="component" value="Chromosome 2R"/>
</dbReference>
<dbReference type="PANTHER" id="PTHR32194">
    <property type="entry name" value="METALLOPROTEASE TLDD"/>
    <property type="match status" value="1"/>
</dbReference>
<keyword evidence="2 6" id="KW-0647">Proteasome</keyword>
<dbReference type="PROSITE" id="PS00854">
    <property type="entry name" value="PROTEASOME_BETA_1"/>
    <property type="match status" value="1"/>
</dbReference>
<keyword evidence="7" id="KW-1185">Reference proteome</keyword>
<evidence type="ECO:0000256" key="2">
    <source>
        <dbReference type="ARBA" id="ARBA00022942"/>
    </source>
</evidence>
<comment type="similarity">
    <text evidence="6">Belongs to the peptidase T1B family.</text>
</comment>
<dbReference type="GO" id="GO:0051603">
    <property type="term" value="P:proteolysis involved in protein catabolic process"/>
    <property type="evidence" value="ECO:0007669"/>
    <property type="project" value="InterPro"/>
</dbReference>
<accession>A0A6P8XVC3</accession>
<dbReference type="InterPro" id="IPR029055">
    <property type="entry name" value="Ntn_hydrolases_N"/>
</dbReference>
<reference evidence="8" key="1">
    <citation type="submission" date="2025-08" db="UniProtKB">
        <authorList>
            <consortium name="RefSeq"/>
        </authorList>
    </citation>
    <scope>IDENTIFICATION</scope>
    <source>
        <strain evidence="8">15112-1751.03</strain>
        <tissue evidence="8">Whole Adult</tissue>
    </source>
</reference>
<dbReference type="AlphaFoldDB" id="A0A6P8XVC3"/>